<dbReference type="EMBL" id="LGRX02017046">
    <property type="protein sequence ID" value="KAK3261252.1"/>
    <property type="molecule type" value="Genomic_DNA"/>
</dbReference>
<dbReference type="PANTHER" id="PTHR46581">
    <property type="entry name" value="ARABINOSYLTRANSFERASE RRA3"/>
    <property type="match status" value="1"/>
</dbReference>
<protein>
    <recommendedName>
        <fullName evidence="1">Nucleotide-diphospho-sugar transferase domain-containing protein</fullName>
    </recommendedName>
</protein>
<dbReference type="Proteomes" id="UP001190700">
    <property type="component" value="Unassembled WGS sequence"/>
</dbReference>
<dbReference type="GO" id="GO:0080147">
    <property type="term" value="P:root hair cell development"/>
    <property type="evidence" value="ECO:0007669"/>
    <property type="project" value="InterPro"/>
</dbReference>
<comment type="caution">
    <text evidence="2">The sequence shown here is derived from an EMBL/GenBank/DDBJ whole genome shotgun (WGS) entry which is preliminary data.</text>
</comment>
<dbReference type="GO" id="GO:0016757">
    <property type="term" value="F:glycosyltransferase activity"/>
    <property type="evidence" value="ECO:0007669"/>
    <property type="project" value="InterPro"/>
</dbReference>
<name>A0AAE0FK99_9CHLO</name>
<organism evidence="2 3">
    <name type="scientific">Cymbomonas tetramitiformis</name>
    <dbReference type="NCBI Taxonomy" id="36881"/>
    <lineage>
        <taxon>Eukaryota</taxon>
        <taxon>Viridiplantae</taxon>
        <taxon>Chlorophyta</taxon>
        <taxon>Pyramimonadophyceae</taxon>
        <taxon>Pyramimonadales</taxon>
        <taxon>Pyramimonadaceae</taxon>
        <taxon>Cymbomonas</taxon>
    </lineage>
</organism>
<evidence type="ECO:0000313" key="2">
    <source>
        <dbReference type="EMBL" id="KAK3261252.1"/>
    </source>
</evidence>
<reference evidence="2 3" key="1">
    <citation type="journal article" date="2015" name="Genome Biol. Evol.">
        <title>Comparative Genomics of a Bacterivorous Green Alga Reveals Evolutionary Causalities and Consequences of Phago-Mixotrophic Mode of Nutrition.</title>
        <authorList>
            <person name="Burns J.A."/>
            <person name="Paasch A."/>
            <person name="Narechania A."/>
            <person name="Kim E."/>
        </authorList>
    </citation>
    <scope>NUCLEOTIDE SEQUENCE [LARGE SCALE GENOMIC DNA]</scope>
    <source>
        <strain evidence="2 3">PLY_AMNH</strain>
    </source>
</reference>
<accession>A0AAE0FK99</accession>
<sequence length="72" mass="7952">MRPGWMTLQLGYNVLVADLDLVFLDNPFKSLYRDSDIEAQTDGFTAAWSYGTLDGIQDKTMGWGGGGLFSKV</sequence>
<dbReference type="PANTHER" id="PTHR46581:SF3">
    <property type="entry name" value="ARABINOSYLTRANSFERASE RRA3"/>
    <property type="match status" value="1"/>
</dbReference>
<keyword evidence="3" id="KW-1185">Reference proteome</keyword>
<gene>
    <name evidence="2" type="ORF">CYMTET_29834</name>
</gene>
<dbReference type="InterPro" id="IPR044290">
    <property type="entry name" value="RRA1/2/3"/>
</dbReference>
<dbReference type="AlphaFoldDB" id="A0AAE0FK99"/>
<evidence type="ECO:0000259" key="1">
    <source>
        <dbReference type="Pfam" id="PF03407"/>
    </source>
</evidence>
<dbReference type="InterPro" id="IPR005069">
    <property type="entry name" value="Nucl-diP-sugar_transferase"/>
</dbReference>
<evidence type="ECO:0000313" key="3">
    <source>
        <dbReference type="Proteomes" id="UP001190700"/>
    </source>
</evidence>
<feature type="domain" description="Nucleotide-diphospho-sugar transferase" evidence="1">
    <location>
        <begin position="8"/>
        <end position="47"/>
    </location>
</feature>
<dbReference type="Pfam" id="PF03407">
    <property type="entry name" value="Nucleotid_trans"/>
    <property type="match status" value="1"/>
</dbReference>
<proteinExistence type="predicted"/>